<feature type="signal peptide" evidence="1">
    <location>
        <begin position="1"/>
        <end position="20"/>
    </location>
</feature>
<accession>A0A7K6H3Z3</accession>
<dbReference type="InterPro" id="IPR001855">
    <property type="entry name" value="Defensin_beta-like"/>
</dbReference>
<keyword evidence="1" id="KW-0732">Signal</keyword>
<sequence length="55" mass="6013">MKILFLLFPLILLSVQVAAGGAVTCWQQRGFCTIHACPQATRIIGKCSRGLFCCK</sequence>
<dbReference type="SUPFAM" id="SSF57392">
    <property type="entry name" value="Defensin-like"/>
    <property type="match status" value="1"/>
</dbReference>
<feature type="non-terminal residue" evidence="3">
    <location>
        <position position="55"/>
    </location>
</feature>
<keyword evidence="4" id="KW-1185">Reference proteome</keyword>
<feature type="non-terminal residue" evidence="3">
    <location>
        <position position="1"/>
    </location>
</feature>
<proteinExistence type="predicted"/>
<feature type="domain" description="Beta-defensin-like" evidence="2">
    <location>
        <begin position="23"/>
        <end position="55"/>
    </location>
</feature>
<reference evidence="3 4" key="1">
    <citation type="submission" date="2019-09" db="EMBL/GenBank/DDBJ databases">
        <title>Bird 10,000 Genomes (B10K) Project - Family phase.</title>
        <authorList>
            <person name="Zhang G."/>
        </authorList>
    </citation>
    <scope>NUCLEOTIDE SEQUENCE [LARGE SCALE GENOMIC DNA]</scope>
    <source>
        <strain evidence="3">B10K-DU-029-44</strain>
        <tissue evidence="3">Heart</tissue>
    </source>
</reference>
<dbReference type="AlphaFoldDB" id="A0A7K6H3Z3"/>
<evidence type="ECO:0000313" key="3">
    <source>
        <dbReference type="EMBL" id="NWV70310.1"/>
    </source>
</evidence>
<dbReference type="Gene3D" id="3.10.360.10">
    <property type="entry name" value="Antimicrobial Peptide, Beta-defensin 2, Chain A"/>
    <property type="match status" value="1"/>
</dbReference>
<gene>
    <name evidence="3" type="primary">Amp1_1</name>
    <name evidence="3" type="ORF">MALELE_R15521</name>
</gene>
<dbReference type="EMBL" id="VZRP01019626">
    <property type="protein sequence ID" value="NWV70310.1"/>
    <property type="molecule type" value="Genomic_DNA"/>
</dbReference>
<name>A0A7K6H3Z3_9PASS</name>
<feature type="chain" id="PRO_5029663265" evidence="1">
    <location>
        <begin position="21"/>
        <end position="55"/>
    </location>
</feature>
<organism evidence="3 4">
    <name type="scientific">Malurus elegans</name>
    <name type="common">Red-winged fairywren</name>
    <dbReference type="NCBI Taxonomy" id="720584"/>
    <lineage>
        <taxon>Eukaryota</taxon>
        <taxon>Metazoa</taxon>
        <taxon>Chordata</taxon>
        <taxon>Craniata</taxon>
        <taxon>Vertebrata</taxon>
        <taxon>Euteleostomi</taxon>
        <taxon>Archelosauria</taxon>
        <taxon>Archosauria</taxon>
        <taxon>Dinosauria</taxon>
        <taxon>Saurischia</taxon>
        <taxon>Theropoda</taxon>
        <taxon>Coelurosauria</taxon>
        <taxon>Aves</taxon>
        <taxon>Neognathae</taxon>
        <taxon>Neoaves</taxon>
        <taxon>Telluraves</taxon>
        <taxon>Australaves</taxon>
        <taxon>Passeriformes</taxon>
        <taxon>Meliphagoidea</taxon>
        <taxon>Maluridae</taxon>
        <taxon>Malurus</taxon>
    </lineage>
</organism>
<dbReference type="GO" id="GO:0005576">
    <property type="term" value="C:extracellular region"/>
    <property type="evidence" value="ECO:0007669"/>
    <property type="project" value="InterPro"/>
</dbReference>
<evidence type="ECO:0000256" key="1">
    <source>
        <dbReference type="SAM" id="SignalP"/>
    </source>
</evidence>
<dbReference type="Proteomes" id="UP000564407">
    <property type="component" value="Unassembled WGS sequence"/>
</dbReference>
<dbReference type="GO" id="GO:0006952">
    <property type="term" value="P:defense response"/>
    <property type="evidence" value="ECO:0007669"/>
    <property type="project" value="InterPro"/>
</dbReference>
<dbReference type="Pfam" id="PF00711">
    <property type="entry name" value="Defensin_beta"/>
    <property type="match status" value="1"/>
</dbReference>
<comment type="caution">
    <text evidence="3">The sequence shown here is derived from an EMBL/GenBank/DDBJ whole genome shotgun (WGS) entry which is preliminary data.</text>
</comment>
<protein>
    <submittedName>
        <fullName evidence="3">AMP1 protein</fullName>
    </submittedName>
</protein>
<evidence type="ECO:0000313" key="4">
    <source>
        <dbReference type="Proteomes" id="UP000564407"/>
    </source>
</evidence>
<evidence type="ECO:0000259" key="2">
    <source>
        <dbReference type="Pfam" id="PF00711"/>
    </source>
</evidence>